<dbReference type="OrthoDB" id="10027180at2759"/>
<name>A0A813RKD2_9BILA</name>
<proteinExistence type="predicted"/>
<keyword evidence="3" id="KW-1185">Reference proteome</keyword>
<accession>A0A813RKD2</accession>
<comment type="caution">
    <text evidence="2">The sequence shown here is derived from an EMBL/GenBank/DDBJ whole genome shotgun (WGS) entry which is preliminary data.</text>
</comment>
<dbReference type="AlphaFoldDB" id="A0A813RKD2"/>
<evidence type="ECO:0000256" key="1">
    <source>
        <dbReference type="SAM" id="Phobius"/>
    </source>
</evidence>
<keyword evidence="1" id="KW-0812">Transmembrane</keyword>
<dbReference type="Proteomes" id="UP000663832">
    <property type="component" value="Unassembled WGS sequence"/>
</dbReference>
<keyword evidence="1" id="KW-1133">Transmembrane helix</keyword>
<feature type="transmembrane region" description="Helical" evidence="1">
    <location>
        <begin position="98"/>
        <end position="116"/>
    </location>
</feature>
<evidence type="ECO:0000313" key="2">
    <source>
        <dbReference type="EMBL" id="CAF0783286.1"/>
    </source>
</evidence>
<reference evidence="2" key="1">
    <citation type="submission" date="2021-02" db="EMBL/GenBank/DDBJ databases">
        <authorList>
            <person name="Nowell W R."/>
        </authorList>
    </citation>
    <scope>NUCLEOTIDE SEQUENCE</scope>
</reference>
<feature type="transmembrane region" description="Helical" evidence="1">
    <location>
        <begin position="67"/>
        <end position="86"/>
    </location>
</feature>
<organism evidence="2 3">
    <name type="scientific">Adineta steineri</name>
    <dbReference type="NCBI Taxonomy" id="433720"/>
    <lineage>
        <taxon>Eukaryota</taxon>
        <taxon>Metazoa</taxon>
        <taxon>Spiralia</taxon>
        <taxon>Gnathifera</taxon>
        <taxon>Rotifera</taxon>
        <taxon>Eurotatoria</taxon>
        <taxon>Bdelloidea</taxon>
        <taxon>Adinetida</taxon>
        <taxon>Adinetidae</taxon>
        <taxon>Adineta</taxon>
    </lineage>
</organism>
<gene>
    <name evidence="2" type="ORF">QVE165_LOCUS3284</name>
</gene>
<evidence type="ECO:0000313" key="3">
    <source>
        <dbReference type="Proteomes" id="UP000663832"/>
    </source>
</evidence>
<protein>
    <submittedName>
        <fullName evidence="2">Uncharacterized protein</fullName>
    </submittedName>
</protein>
<keyword evidence="1" id="KW-0472">Membrane</keyword>
<feature type="transmembrane region" description="Helical" evidence="1">
    <location>
        <begin position="128"/>
        <end position="149"/>
    </location>
</feature>
<sequence>MYSNQKLVIDLLVSMFATFILCTTLLSISTTNWNNNNNINHDRIGLFQQCSKPCCCVVKELNRTITLLILFSIILLIISTMTSFLLMGTSIGDPNRYYILVPLTLFGAGFAMTLAFMKIYEQMNLNGYSAFIFLIDTVLAYVLGGITILHGSMFYF</sequence>
<dbReference type="EMBL" id="CAJNOM010000011">
    <property type="protein sequence ID" value="CAF0783286.1"/>
    <property type="molecule type" value="Genomic_DNA"/>
</dbReference>
<feature type="transmembrane region" description="Helical" evidence="1">
    <location>
        <begin position="7"/>
        <end position="28"/>
    </location>
</feature>